<sequence>MRNERHSYTSVSSFSFTCQIINQPVCFPLQVFSIVVFSCIVNEGYINIGSERLLCVFNNNADACNYGVTVGVACFLGSICFMILDVYFPTISSIRDRRRAVLLDLVFSGLASFLWFVGFCFLANQWQATSPDELPLAQGSDAARATIAFCFFSILTGSYNPKLLLRVHSRWGSRPFFCPPLPFASLHFHPKCANAHFSNAGTGSYQTWCNCSPFTLETGFWSLISAQMDNNNCSFKVNAL</sequence>
<comment type="subcellular location">
    <subcellularLocation>
        <location evidence="1">Membrane</location>
        <topology evidence="1">Multi-pass membrane protein</topology>
    </subcellularLocation>
</comment>
<reference evidence="9" key="3">
    <citation type="submission" date="2025-09" db="UniProtKB">
        <authorList>
            <consortium name="Ensembl"/>
        </authorList>
    </citation>
    <scope>IDENTIFICATION</scope>
</reference>
<dbReference type="PANTHER" id="PTHR10838:SF8">
    <property type="entry name" value="SYNAPTOGYRIN-3"/>
    <property type="match status" value="1"/>
</dbReference>
<dbReference type="Pfam" id="PF01284">
    <property type="entry name" value="MARVEL"/>
    <property type="match status" value="1"/>
</dbReference>
<keyword evidence="10" id="KW-1185">Reference proteome</keyword>
<keyword evidence="5 6" id="KW-0472">Membrane</keyword>
<dbReference type="PROSITE" id="PS51225">
    <property type="entry name" value="MARVEL"/>
    <property type="match status" value="1"/>
</dbReference>
<reference evidence="9" key="2">
    <citation type="submission" date="2025-08" db="UniProtKB">
        <authorList>
            <consortium name="Ensembl"/>
        </authorList>
    </citation>
    <scope>IDENTIFICATION</scope>
</reference>
<reference evidence="9" key="1">
    <citation type="submission" date="2021-04" db="EMBL/GenBank/DDBJ databases">
        <authorList>
            <consortium name="Wellcome Sanger Institute Data Sharing"/>
        </authorList>
    </citation>
    <scope>NUCLEOTIDE SEQUENCE [LARGE SCALE GENOMIC DNA]</scope>
</reference>
<feature type="transmembrane region" description="Helical" evidence="7">
    <location>
        <begin position="142"/>
        <end position="160"/>
    </location>
</feature>
<evidence type="ECO:0000256" key="6">
    <source>
        <dbReference type="PROSITE-ProRule" id="PRU00581"/>
    </source>
</evidence>
<dbReference type="InterPro" id="IPR008253">
    <property type="entry name" value="Marvel"/>
</dbReference>
<name>A0A665W7X8_ECHNA</name>
<dbReference type="InterPro" id="IPR016579">
    <property type="entry name" value="Synaptogyrin"/>
</dbReference>
<feature type="domain" description="MARVEL" evidence="8">
    <location>
        <begin position="17"/>
        <end position="169"/>
    </location>
</feature>
<evidence type="ECO:0000256" key="1">
    <source>
        <dbReference type="ARBA" id="ARBA00004141"/>
    </source>
</evidence>
<feature type="transmembrane region" description="Helical" evidence="7">
    <location>
        <begin position="25"/>
        <end position="46"/>
    </location>
</feature>
<evidence type="ECO:0000313" key="9">
    <source>
        <dbReference type="Ensembl" id="ENSENLP00000039905.1"/>
    </source>
</evidence>
<evidence type="ECO:0000256" key="4">
    <source>
        <dbReference type="ARBA" id="ARBA00022989"/>
    </source>
</evidence>
<dbReference type="PANTHER" id="PTHR10838">
    <property type="entry name" value="SYNAPTOGYRIN"/>
    <property type="match status" value="1"/>
</dbReference>
<evidence type="ECO:0000256" key="7">
    <source>
        <dbReference type="SAM" id="Phobius"/>
    </source>
</evidence>
<dbReference type="Ensembl" id="ENSENLT00000040934.1">
    <property type="protein sequence ID" value="ENSENLP00000039905.1"/>
    <property type="gene ID" value="ENSENLG00000017189.1"/>
</dbReference>
<evidence type="ECO:0000313" key="10">
    <source>
        <dbReference type="Proteomes" id="UP000472264"/>
    </source>
</evidence>
<dbReference type="InParanoid" id="A0A665W7X8"/>
<evidence type="ECO:0000256" key="2">
    <source>
        <dbReference type="ARBA" id="ARBA00010252"/>
    </source>
</evidence>
<dbReference type="GO" id="GO:0030672">
    <property type="term" value="C:synaptic vesicle membrane"/>
    <property type="evidence" value="ECO:0007669"/>
    <property type="project" value="TreeGrafter"/>
</dbReference>
<dbReference type="Proteomes" id="UP000472264">
    <property type="component" value="Chromosome 1"/>
</dbReference>
<dbReference type="GO" id="GO:0031594">
    <property type="term" value="C:neuromuscular junction"/>
    <property type="evidence" value="ECO:0007669"/>
    <property type="project" value="TreeGrafter"/>
</dbReference>
<protein>
    <submittedName>
        <fullName evidence="9">Synaptogyrin 3b</fullName>
    </submittedName>
</protein>
<feature type="transmembrane region" description="Helical" evidence="7">
    <location>
        <begin position="100"/>
        <end position="122"/>
    </location>
</feature>
<comment type="similarity">
    <text evidence="2">Belongs to the synaptogyrin family.</text>
</comment>
<keyword evidence="3 6" id="KW-0812">Transmembrane</keyword>
<evidence type="ECO:0000256" key="3">
    <source>
        <dbReference type="ARBA" id="ARBA00022692"/>
    </source>
</evidence>
<evidence type="ECO:0000256" key="5">
    <source>
        <dbReference type="ARBA" id="ARBA00023136"/>
    </source>
</evidence>
<proteinExistence type="inferred from homology"/>
<keyword evidence="4 7" id="KW-1133">Transmembrane helix</keyword>
<evidence type="ECO:0000259" key="8">
    <source>
        <dbReference type="PROSITE" id="PS51225"/>
    </source>
</evidence>
<dbReference type="AlphaFoldDB" id="A0A665W7X8"/>
<organism evidence="9 10">
    <name type="scientific">Echeneis naucrates</name>
    <name type="common">Live sharksucker</name>
    <dbReference type="NCBI Taxonomy" id="173247"/>
    <lineage>
        <taxon>Eukaryota</taxon>
        <taxon>Metazoa</taxon>
        <taxon>Chordata</taxon>
        <taxon>Craniata</taxon>
        <taxon>Vertebrata</taxon>
        <taxon>Euteleostomi</taxon>
        <taxon>Actinopterygii</taxon>
        <taxon>Neopterygii</taxon>
        <taxon>Teleostei</taxon>
        <taxon>Neoteleostei</taxon>
        <taxon>Acanthomorphata</taxon>
        <taxon>Carangaria</taxon>
        <taxon>Carangiformes</taxon>
        <taxon>Echeneidae</taxon>
        <taxon>Echeneis</taxon>
    </lineage>
</organism>
<accession>A0A665W7X8</accession>
<feature type="transmembrane region" description="Helical" evidence="7">
    <location>
        <begin position="66"/>
        <end position="88"/>
    </location>
</feature>